<sequence>MTKNGRQAGAKDRGGPAPRRRLCAPVVPANIIGGALVFLFTYKLFTTSPFESITVHEAPDDPVQRRYRGAFVEVSKRSHAYLQQALWDRQPGSYTHNVSARYEPADEAAVRELAQPSFYLDLIRRDLLPWKDSGITHELVERSSMMFDDCDGDMLRFQVLNGSLWVHHITERLEGGWYPAPIGPGNAAAKGRVPYAVLALMETLRMFPGQIPDVDAILHFADFPCIPRPRAGAPPAPILGLQGSAHHSDIPFSDYTYWGHEHQYLQDPWGKPAHGWGNQAEVLARKYENVSLLDRIPQASWRGRTKDNRYPERDHLRRVFVGCVDKLKEAGRGEDAALLNVLSPPLALQDSCDYRYSVYIESQAYASNLKQKMVCGSVLVAPRMEYWDFYTRAMRPGVEYVEMVNVTRDMNAAFGSLGREALASSGQLTPTLARELKEMRRDPLLAALLARSGAGGSTGSKSRKSGGGKGGKSGEDVQPPARGPDGNYSWGSGAMPWEIAATGQQFIQRHVRMQDVLSYIRDLLRAYSAMQRHAIRPSANLEGAARCYTGDMLLQEFGTPHQVDRDIVAAAYPWLKGYDNGCREAEAVYKPR</sequence>
<name>E1ZL29_CHLVA</name>
<feature type="transmembrane region" description="Helical" evidence="4">
    <location>
        <begin position="21"/>
        <end position="42"/>
    </location>
</feature>
<feature type="region of interest" description="Disordered" evidence="3">
    <location>
        <begin position="452"/>
        <end position="488"/>
    </location>
</feature>
<dbReference type="EMBL" id="GL433851">
    <property type="protein sequence ID" value="EFN53585.1"/>
    <property type="molecule type" value="Genomic_DNA"/>
</dbReference>
<keyword evidence="4" id="KW-0812">Transmembrane</keyword>
<protein>
    <recommendedName>
        <fullName evidence="5">Glycosyl transferase CAP10 domain-containing protein</fullName>
    </recommendedName>
</protein>
<evidence type="ECO:0000256" key="3">
    <source>
        <dbReference type="SAM" id="MobiDB-lite"/>
    </source>
</evidence>
<keyword evidence="4" id="KW-0472">Membrane</keyword>
<dbReference type="SMART" id="SM00672">
    <property type="entry name" value="CAP10"/>
    <property type="match status" value="1"/>
</dbReference>
<dbReference type="PANTHER" id="PTHR12203:SF35">
    <property type="entry name" value="PROTEIN O-GLUCOSYLTRANSFERASE 1"/>
    <property type="match status" value="1"/>
</dbReference>
<dbReference type="AlphaFoldDB" id="E1ZL29"/>
<feature type="domain" description="Glycosyl transferase CAP10" evidence="5">
    <location>
        <begin position="210"/>
        <end position="442"/>
    </location>
</feature>
<dbReference type="InterPro" id="IPR051091">
    <property type="entry name" value="O-Glucosyltr/Glycosyltrsf_90"/>
</dbReference>
<dbReference type="InterPro" id="IPR006598">
    <property type="entry name" value="CAP10"/>
</dbReference>
<dbReference type="PANTHER" id="PTHR12203">
    <property type="entry name" value="KDEL LYS-ASP-GLU-LEU CONTAINING - RELATED"/>
    <property type="match status" value="1"/>
</dbReference>
<accession>E1ZL29</accession>
<dbReference type="KEGG" id="cvr:CHLNCDRAFT_136791"/>
<dbReference type="eggNOG" id="KOG2458">
    <property type="taxonomic scope" value="Eukaryota"/>
</dbReference>
<comment type="similarity">
    <text evidence="1">Belongs to the glycosyltransferase 90 family.</text>
</comment>
<keyword evidence="4" id="KW-1133">Transmembrane helix</keyword>
<evidence type="ECO:0000256" key="4">
    <source>
        <dbReference type="SAM" id="Phobius"/>
    </source>
</evidence>
<dbReference type="InParanoid" id="E1ZL29"/>
<proteinExistence type="inferred from homology"/>
<gene>
    <name evidence="6" type="ORF">CHLNCDRAFT_136791</name>
</gene>
<keyword evidence="7" id="KW-1185">Reference proteome</keyword>
<evidence type="ECO:0000313" key="7">
    <source>
        <dbReference type="Proteomes" id="UP000008141"/>
    </source>
</evidence>
<dbReference type="GeneID" id="17352935"/>
<dbReference type="FunCoup" id="E1ZL29">
    <property type="interactions" value="760"/>
</dbReference>
<dbReference type="RefSeq" id="XP_005845687.1">
    <property type="nucleotide sequence ID" value="XM_005845625.1"/>
</dbReference>
<dbReference type="GO" id="GO:0016740">
    <property type="term" value="F:transferase activity"/>
    <property type="evidence" value="ECO:0007669"/>
    <property type="project" value="UniProtKB-KW"/>
</dbReference>
<organism evidence="7">
    <name type="scientific">Chlorella variabilis</name>
    <name type="common">Green alga</name>
    <dbReference type="NCBI Taxonomy" id="554065"/>
    <lineage>
        <taxon>Eukaryota</taxon>
        <taxon>Viridiplantae</taxon>
        <taxon>Chlorophyta</taxon>
        <taxon>core chlorophytes</taxon>
        <taxon>Trebouxiophyceae</taxon>
        <taxon>Chlorellales</taxon>
        <taxon>Chlorellaceae</taxon>
        <taxon>Chlorella clade</taxon>
        <taxon>Chlorella</taxon>
    </lineage>
</organism>
<reference evidence="6 7" key="1">
    <citation type="journal article" date="2010" name="Plant Cell">
        <title>The Chlorella variabilis NC64A genome reveals adaptation to photosymbiosis, coevolution with viruses, and cryptic sex.</title>
        <authorList>
            <person name="Blanc G."/>
            <person name="Duncan G."/>
            <person name="Agarkova I."/>
            <person name="Borodovsky M."/>
            <person name="Gurnon J."/>
            <person name="Kuo A."/>
            <person name="Lindquist E."/>
            <person name="Lucas S."/>
            <person name="Pangilinan J."/>
            <person name="Polle J."/>
            <person name="Salamov A."/>
            <person name="Terry A."/>
            <person name="Yamada T."/>
            <person name="Dunigan D.D."/>
            <person name="Grigoriev I.V."/>
            <person name="Claverie J.M."/>
            <person name="Van Etten J.L."/>
        </authorList>
    </citation>
    <scope>NUCLEOTIDE SEQUENCE [LARGE SCALE GENOMIC DNA]</scope>
    <source>
        <strain evidence="6 7">NC64A</strain>
    </source>
</reference>
<evidence type="ECO:0000256" key="2">
    <source>
        <dbReference type="ARBA" id="ARBA00022679"/>
    </source>
</evidence>
<evidence type="ECO:0000259" key="5">
    <source>
        <dbReference type="SMART" id="SM00672"/>
    </source>
</evidence>
<keyword evidence="2" id="KW-0808">Transferase</keyword>
<evidence type="ECO:0000313" key="6">
    <source>
        <dbReference type="EMBL" id="EFN53585.1"/>
    </source>
</evidence>
<dbReference type="Proteomes" id="UP000008141">
    <property type="component" value="Unassembled WGS sequence"/>
</dbReference>
<dbReference type="OrthoDB" id="202415at2759"/>
<evidence type="ECO:0000256" key="1">
    <source>
        <dbReference type="ARBA" id="ARBA00010118"/>
    </source>
</evidence>
<dbReference type="Pfam" id="PF05686">
    <property type="entry name" value="Glyco_transf_90"/>
    <property type="match status" value="1"/>
</dbReference>